<proteinExistence type="evidence at transcript level"/>
<evidence type="ECO:0000256" key="1">
    <source>
        <dbReference type="SAM" id="MobiDB-lite"/>
    </source>
</evidence>
<dbReference type="EMBL" id="BC028812">
    <property type="protein sequence ID" value="AAH28812.1"/>
    <property type="molecule type" value="mRNA"/>
</dbReference>
<reference evidence="2" key="1">
    <citation type="journal article" date="2004" name="Genome Res.">
        <title>The status, quality, and expansion of the NIH full-length cDNA project: the Mammalian Gene Collection (MGC).</title>
        <authorList>
            <consortium name="The MGC Project Team"/>
            <person name="Gerhard D.S."/>
            <person name="Wagner L."/>
            <person name="Feingold E.A."/>
            <person name="Shenmen C.M."/>
            <person name="Grouse L.H."/>
            <person name="Schuler G."/>
            <person name="Klein S.L."/>
            <person name="Old S."/>
            <person name="Rasooly R."/>
            <person name="Good P."/>
            <person name="Guyer M."/>
            <person name="Peck A.M."/>
            <person name="Derge J.G."/>
            <person name="Lipman D."/>
            <person name="Collins F.S."/>
            <person name="Jang W."/>
            <person name="Sherry S."/>
            <person name="Feolo M."/>
            <person name="Misquitta L."/>
            <person name="Lee E."/>
            <person name="Rotmistrovsky K."/>
            <person name="Greenhut S.F."/>
            <person name="Schaefer C.F."/>
            <person name="Buetow K."/>
            <person name="Bonner T.I."/>
            <person name="Haussler D."/>
            <person name="Kent J."/>
            <person name="Kiekhaus M."/>
            <person name="Furey T."/>
            <person name="Brent M."/>
            <person name="Prange C."/>
            <person name="Schreiber K."/>
            <person name="Shapiro N."/>
            <person name="Bhat N.K."/>
            <person name="Hopkins R.F."/>
            <person name="Hsie F."/>
            <person name="Driscoll T."/>
            <person name="Soares M.B."/>
            <person name="Casavant T.L."/>
            <person name="Scheetz T.E."/>
            <person name="Brown-stein M.J."/>
            <person name="Usdin T.B."/>
            <person name="Toshiyuki S."/>
            <person name="Carninci P."/>
            <person name="Piao Y."/>
            <person name="Dudekula D.B."/>
            <person name="Ko M.S."/>
            <person name="Kawakami K."/>
            <person name="Suzuki Y."/>
            <person name="Sugano S."/>
            <person name="Gruber C.E."/>
            <person name="Smith M.R."/>
            <person name="Simmons B."/>
            <person name="Moore T."/>
            <person name="Waterman R."/>
            <person name="Johnson S.L."/>
            <person name="Ruan Y."/>
            <person name="Wei C.L."/>
            <person name="Mathavan S."/>
            <person name="Gunaratne P.H."/>
            <person name="Wu J."/>
            <person name="Garcia A.M."/>
            <person name="Hulyk S.W."/>
            <person name="Fuh E."/>
            <person name="Yuan Y."/>
            <person name="Sneed A."/>
            <person name="Kowis C."/>
            <person name="Hodgson A."/>
            <person name="Muzny D.M."/>
            <person name="McPherson J."/>
            <person name="Gibbs R.A."/>
            <person name="Fahey J."/>
            <person name="Helton E."/>
            <person name="Ketteman M."/>
            <person name="Madan A."/>
            <person name="Rodrigues S."/>
            <person name="Sanchez A."/>
            <person name="Whiting M."/>
            <person name="Madari A."/>
            <person name="Young A.C."/>
            <person name="Wetherby K.D."/>
            <person name="Granite S.J."/>
            <person name="Kwong P.N."/>
            <person name="Brinkley C.P."/>
            <person name="Pearson R.L."/>
            <person name="Bouffard G.G."/>
            <person name="Blakesly R.W."/>
            <person name="Green E.D."/>
            <person name="Dickson M.C."/>
            <person name="Rodriguez A.C."/>
            <person name="Grimwood J."/>
            <person name="Schmutz J."/>
            <person name="Myers R.M."/>
            <person name="Butterfield Y.S."/>
            <person name="Griffith M."/>
            <person name="Griffith O.L."/>
            <person name="Krzywinski M.I."/>
            <person name="Liao N."/>
            <person name="Morin R."/>
            <person name="Morrin R."/>
            <person name="Palmquist D."/>
            <person name="Petrescu A.S."/>
            <person name="Skalska U."/>
            <person name="Smailus D.E."/>
            <person name="Stott J.M."/>
            <person name="Schnerch A."/>
            <person name="Schein J.E."/>
            <person name="Jones S.J."/>
            <person name="Holt R.A."/>
            <person name="Baross A."/>
            <person name="Marra M.A."/>
            <person name="Clifton S."/>
            <person name="Makowski K.A."/>
            <person name="Bosak S."/>
            <person name="Malek J."/>
        </authorList>
    </citation>
    <scope>NUCLEOTIDE SEQUENCE [LARGE SCALE MRNA]</scope>
    <source>
        <strain evidence="2">Mix FVB/N</strain>
        <tissue evidence="2">Mammary tumor. WAP-TGF alpha model. 7 months old</tissue>
    </source>
</reference>
<name>Q8K161_MOUSE</name>
<dbReference type="MGI" id="MGI:1914693">
    <property type="gene designation" value="Map1lc3b"/>
</dbReference>
<feature type="compositionally biased region" description="Basic and acidic residues" evidence="1">
    <location>
        <begin position="28"/>
        <end position="45"/>
    </location>
</feature>
<feature type="non-terminal residue" evidence="2">
    <location>
        <position position="1"/>
    </location>
</feature>
<dbReference type="AlphaFoldDB" id="Q8K161"/>
<gene>
    <name evidence="3" type="primary">Map1lc3b</name>
</gene>
<dbReference type="AGR" id="MGI:1914693"/>
<sequence length="45" mass="4801">VIVAGVRSSGSGPPRAMPSEKTFKQRRSFGEPRGPGDGRSGCRER</sequence>
<evidence type="ECO:0000313" key="2">
    <source>
        <dbReference type="EMBL" id="AAH28812.1"/>
    </source>
</evidence>
<evidence type="ECO:0000313" key="3">
    <source>
        <dbReference type="MGI" id="MGI:1914693"/>
    </source>
</evidence>
<protein>
    <submittedName>
        <fullName evidence="2">Uncharacterized protein</fullName>
    </submittedName>
</protein>
<accession>Q8K161</accession>
<feature type="region of interest" description="Disordered" evidence="1">
    <location>
        <begin position="1"/>
        <end position="45"/>
    </location>
</feature>
<organism evidence="2">
    <name type="scientific">Mus musculus</name>
    <name type="common">Mouse</name>
    <dbReference type="NCBI Taxonomy" id="10090"/>
    <lineage>
        <taxon>Eukaryota</taxon>
        <taxon>Metazoa</taxon>
        <taxon>Chordata</taxon>
        <taxon>Craniata</taxon>
        <taxon>Vertebrata</taxon>
        <taxon>Euteleostomi</taxon>
        <taxon>Mammalia</taxon>
        <taxon>Eutheria</taxon>
        <taxon>Euarchontoglires</taxon>
        <taxon>Glires</taxon>
        <taxon>Rodentia</taxon>
        <taxon>Myomorpha</taxon>
        <taxon>Muroidea</taxon>
        <taxon>Muridae</taxon>
        <taxon>Murinae</taxon>
        <taxon>Mus</taxon>
        <taxon>Mus</taxon>
    </lineage>
</organism>